<dbReference type="GO" id="GO:0016020">
    <property type="term" value="C:membrane"/>
    <property type="evidence" value="ECO:0007669"/>
    <property type="project" value="TreeGrafter"/>
</dbReference>
<evidence type="ECO:0000256" key="3">
    <source>
        <dbReference type="RuleBase" id="RU000363"/>
    </source>
</evidence>
<dbReference type="PRINTS" id="PR00080">
    <property type="entry name" value="SDRFAMILY"/>
</dbReference>
<dbReference type="CDD" id="cd05360">
    <property type="entry name" value="SDR_c3"/>
    <property type="match status" value="1"/>
</dbReference>
<dbReference type="RefSeq" id="WP_135868678.1">
    <property type="nucleotide sequence ID" value="NZ_SRSC01000001.1"/>
</dbReference>
<accession>A0A4S1CKV0</accession>
<organism evidence="5 6">
    <name type="scientific">Geomonas terrae</name>
    <dbReference type="NCBI Taxonomy" id="2562681"/>
    <lineage>
        <taxon>Bacteria</taxon>
        <taxon>Pseudomonadati</taxon>
        <taxon>Thermodesulfobacteriota</taxon>
        <taxon>Desulfuromonadia</taxon>
        <taxon>Geobacterales</taxon>
        <taxon>Geobacteraceae</taxon>
        <taxon>Geomonas</taxon>
    </lineage>
</organism>
<dbReference type="SMART" id="SM00822">
    <property type="entry name" value="PKS_KR"/>
    <property type="match status" value="1"/>
</dbReference>
<dbReference type="InterPro" id="IPR036291">
    <property type="entry name" value="NAD(P)-bd_dom_sf"/>
</dbReference>
<dbReference type="PROSITE" id="PS00061">
    <property type="entry name" value="ADH_SHORT"/>
    <property type="match status" value="1"/>
</dbReference>
<evidence type="ECO:0000256" key="1">
    <source>
        <dbReference type="ARBA" id="ARBA00006484"/>
    </source>
</evidence>
<keyword evidence="2" id="KW-0560">Oxidoreductase</keyword>
<dbReference type="InterPro" id="IPR057326">
    <property type="entry name" value="KR_dom"/>
</dbReference>
<comment type="caution">
    <text evidence="5">The sequence shown here is derived from an EMBL/GenBank/DDBJ whole genome shotgun (WGS) entry which is preliminary data.</text>
</comment>
<proteinExistence type="inferred from homology"/>
<dbReference type="PANTHER" id="PTHR44196">
    <property type="entry name" value="DEHYDROGENASE/REDUCTASE SDR FAMILY MEMBER 7B"/>
    <property type="match status" value="1"/>
</dbReference>
<dbReference type="AlphaFoldDB" id="A0A4S1CKV0"/>
<comment type="similarity">
    <text evidence="1 3">Belongs to the short-chain dehydrogenases/reductases (SDR) family.</text>
</comment>
<protein>
    <submittedName>
        <fullName evidence="5">SDR family NAD(P)-dependent oxidoreductase</fullName>
    </submittedName>
</protein>
<dbReference type="EMBL" id="SRSC01000001">
    <property type="protein sequence ID" value="TGU74345.1"/>
    <property type="molecule type" value="Genomic_DNA"/>
</dbReference>
<evidence type="ECO:0000313" key="5">
    <source>
        <dbReference type="EMBL" id="TGU74345.1"/>
    </source>
</evidence>
<dbReference type="GO" id="GO:0016491">
    <property type="term" value="F:oxidoreductase activity"/>
    <property type="evidence" value="ECO:0007669"/>
    <property type="project" value="UniProtKB-KW"/>
</dbReference>
<gene>
    <name evidence="5" type="ORF">E4633_02455</name>
</gene>
<dbReference type="NCBIfam" id="NF005495">
    <property type="entry name" value="PRK07109.1"/>
    <property type="match status" value="1"/>
</dbReference>
<reference evidence="5 6" key="1">
    <citation type="submission" date="2019-04" db="EMBL/GenBank/DDBJ databases">
        <title>Geobacter oryzae sp. nov., ferric-reducing bacteria isolated from paddy soil.</title>
        <authorList>
            <person name="Xu Z."/>
            <person name="Masuda Y."/>
            <person name="Itoh H."/>
            <person name="Senoo K."/>
        </authorList>
    </citation>
    <scope>NUCLEOTIDE SEQUENCE [LARGE SCALE GENOMIC DNA]</scope>
    <source>
        <strain evidence="5 6">Red111</strain>
    </source>
</reference>
<dbReference type="Proteomes" id="UP000306416">
    <property type="component" value="Unassembled WGS sequence"/>
</dbReference>
<dbReference type="PANTHER" id="PTHR44196:SF1">
    <property type="entry name" value="DEHYDROGENASE_REDUCTASE SDR FAMILY MEMBER 7B"/>
    <property type="match status" value="1"/>
</dbReference>
<keyword evidence="6" id="KW-1185">Reference proteome</keyword>
<dbReference type="InterPro" id="IPR020904">
    <property type="entry name" value="Sc_DH/Rdtase_CS"/>
</dbReference>
<dbReference type="Gene3D" id="3.40.50.720">
    <property type="entry name" value="NAD(P)-binding Rossmann-like Domain"/>
    <property type="match status" value="1"/>
</dbReference>
<evidence type="ECO:0000313" key="6">
    <source>
        <dbReference type="Proteomes" id="UP000306416"/>
    </source>
</evidence>
<feature type="domain" description="Ketoreductase" evidence="4">
    <location>
        <begin position="7"/>
        <end position="190"/>
    </location>
</feature>
<dbReference type="Pfam" id="PF00106">
    <property type="entry name" value="adh_short"/>
    <property type="match status" value="1"/>
</dbReference>
<evidence type="ECO:0000256" key="2">
    <source>
        <dbReference type="ARBA" id="ARBA00023002"/>
    </source>
</evidence>
<dbReference type="InterPro" id="IPR002347">
    <property type="entry name" value="SDR_fam"/>
</dbReference>
<name>A0A4S1CKV0_9BACT</name>
<dbReference type="PRINTS" id="PR00081">
    <property type="entry name" value="GDHRDH"/>
</dbReference>
<evidence type="ECO:0000259" key="4">
    <source>
        <dbReference type="SMART" id="SM00822"/>
    </source>
</evidence>
<dbReference type="SUPFAM" id="SSF51735">
    <property type="entry name" value="NAD(P)-binding Rossmann-fold domains"/>
    <property type="match status" value="1"/>
</dbReference>
<sequence length="346" mass="38051">MGKSSVRVVVITGASAGVGRATAQAFAREGACIGLFARNQERLEAAREEVERLGGKALVLVGDVADFGRVEEAAAEVEREFGPIDVWVNNAMTSVFSPFDAMTPEEFKRVTEVTYLGAVHGTMAALKRMLPRDDGIIIQVGSALADRSIPLQSAYCGAKHGMRGFTDSIRCELLHRKSRVRMTMVQLPAMNTPQFDWVKSRLPNRPQPVPPIFQPDVAARAIVWASTRRRREIYVGMPTVKAMWGNKFIPGLIDRYLGRTGYRSQQTDEPERADRPANLWESVPGPYAAHGRFDARAKSTSAEVWISENKWGLGIMLAGCAMAAAAFAAARGKSGPRSRLLWHRKP</sequence>